<dbReference type="Pfam" id="PF00512">
    <property type="entry name" value="HisKA"/>
    <property type="match status" value="1"/>
</dbReference>
<evidence type="ECO:0000256" key="4">
    <source>
        <dbReference type="PROSITE-ProRule" id="PRU00169"/>
    </source>
</evidence>
<feature type="region of interest" description="Disordered" evidence="5">
    <location>
        <begin position="254"/>
        <end position="299"/>
    </location>
</feature>
<dbReference type="FunFam" id="3.30.450.40:FF:000083">
    <property type="entry name" value="Sensor histidine kinase/response regulator, putative (AFU_orthologue AFUA_4G00660)"/>
    <property type="match status" value="1"/>
</dbReference>
<dbReference type="CDD" id="cd00082">
    <property type="entry name" value="HisKA"/>
    <property type="match status" value="1"/>
</dbReference>
<dbReference type="Pfam" id="PF01590">
    <property type="entry name" value="GAF"/>
    <property type="match status" value="1"/>
</dbReference>
<dbReference type="InterPro" id="IPR001789">
    <property type="entry name" value="Sig_transdc_resp-reg_receiver"/>
</dbReference>
<dbReference type="InterPro" id="IPR050956">
    <property type="entry name" value="2C_system_His_kinase"/>
</dbReference>
<dbReference type="PROSITE" id="PS50110">
    <property type="entry name" value="RESPONSE_REGULATORY"/>
    <property type="match status" value="1"/>
</dbReference>
<dbReference type="InterPro" id="IPR003661">
    <property type="entry name" value="HisK_dim/P_dom"/>
</dbReference>
<dbReference type="SMART" id="SM00388">
    <property type="entry name" value="HisKA"/>
    <property type="match status" value="1"/>
</dbReference>
<sequence>MANTRDEEKKTSLQEREAHRYYQPWLDAHGSSLNVASHVESIAQHALRGSGYLPQASRDKALISFAQLAVLRLNVNRGMVSLLDSTQQYILAEATRSSFTGRDDEIWLGSTILSRPDAVCEHCLHDSCTASNDDGEVYTCKGVIVNDLRMDDRFRDRPYVVQEPGVRFYAGVPIISRAGQMIGVYAVSDNKTRHGLRVDELKFMQQIAQAVMEHLEWARDRVDRFKGERIVRAMAAFIANTSSADSSLAREIFSPAAGPASSPSPRPKPQSEPPTTQHSAGQTPTVQTSAAKPSVPPKADKLSKMFDRAAEALRESTLADGAVIFGAAVGALSGFPGMRGTADESDDKSKDPTNASSSPGSESVGLGSASESENTPSARPCRLLALSLGDDKPRGDIEQQSALDLGTLEKYHNIFPRGKTFHFTGPGSGYSSSSDDDESAGTKESSRRARKGRMDHKQLLKKLPGAKSVTFLPLYDHTEDRLVAGCFLWTSETGRMMTLDGDLSYLHAFGNSIISEVSRIQAAKNEAAKTTFIASMSHELRSPLHGILGATEFLMDTATDAYQSGLITSIMTCGKTLLDTLNHVLDYSKINKLGRAQMRRDAKHNKFVNLASDSDSMNLTAEVDLGVLVEEVVEAVTAGHAFKKQHGSALTAKVEELSGSSPLGKPNVSIQRSANKAYTQDDEGTVAILLDITPRSSWLVRTQPGALRRIIMNLLGNALKYTSEGFTAVSLRAVENAGSSMTDVYIRVVDSGKGITEEFMRDRLFVPFSQEDSFQPGTGLGLSIVKQIVDSLGGSVDVKSQQGVGTEIGVHLSLTPAEGHADEQGGPPDHEIISTANIVRGLHLVILDPSAGNDPPMHQPMHHISRLEKTIGEACASWFDMRVTRSATMEGTDADVFLYSEPPSVDYLLQANDGGPRSSPRDREVPMIIVCVNAEEAIRVSQNQSKALNKLGVIIEVIPQPCGPRKLAKVLNHCMRRVEEIEAKRKKEKSNTTSGAVDKASVEHSDDRTTHSGEDAESDKRSSQNDGDRTTDKRQKVEEEREHASQDIPLSAAVAFPSPPPIEPTSPSLQGKVQDNDPPAQHDKTNGDPSEPNAPHVLVVDDNKINLQLLVMFMKKLSYSYAEAENGLEALDKFKEAYRHGHAPEAADSQPGRRRFDYILMDISMPVMNGMDATKRIREFEKENKMERTRIIALTGLASAQAQNEAEAAGIDIFLPKPVKFAELRKLLPAR</sequence>
<reference evidence="8 9" key="1">
    <citation type="submission" date="2021-11" db="EMBL/GenBank/DDBJ databases">
        <title>Black yeast isolated from Biological Soil Crust.</title>
        <authorList>
            <person name="Kurbessoian T."/>
        </authorList>
    </citation>
    <scope>NUCLEOTIDE SEQUENCE [LARGE SCALE GENOMIC DNA]</scope>
    <source>
        <strain evidence="8 9">CCFEE 5522</strain>
    </source>
</reference>
<dbReference type="Gene3D" id="3.30.565.10">
    <property type="entry name" value="Histidine kinase-like ATPase, C-terminal domain"/>
    <property type="match status" value="1"/>
</dbReference>
<evidence type="ECO:0000256" key="5">
    <source>
        <dbReference type="SAM" id="MobiDB-lite"/>
    </source>
</evidence>
<keyword evidence="9" id="KW-1185">Reference proteome</keyword>
<proteinExistence type="predicted"/>
<feature type="region of interest" description="Disordered" evidence="5">
    <location>
        <begin position="982"/>
        <end position="1095"/>
    </location>
</feature>
<dbReference type="SUPFAM" id="SSF47384">
    <property type="entry name" value="Homodimeric domain of signal transducing histidine kinase"/>
    <property type="match status" value="1"/>
</dbReference>
<evidence type="ECO:0000256" key="1">
    <source>
        <dbReference type="ARBA" id="ARBA00022553"/>
    </source>
</evidence>
<dbReference type="SUPFAM" id="SSF52172">
    <property type="entry name" value="CheY-like"/>
    <property type="match status" value="1"/>
</dbReference>
<evidence type="ECO:0000256" key="2">
    <source>
        <dbReference type="ARBA" id="ARBA00022679"/>
    </source>
</evidence>
<organism evidence="8 9">
    <name type="scientific">Oleoguttula mirabilis</name>
    <dbReference type="NCBI Taxonomy" id="1507867"/>
    <lineage>
        <taxon>Eukaryota</taxon>
        <taxon>Fungi</taxon>
        <taxon>Dikarya</taxon>
        <taxon>Ascomycota</taxon>
        <taxon>Pezizomycotina</taxon>
        <taxon>Dothideomycetes</taxon>
        <taxon>Dothideomycetidae</taxon>
        <taxon>Mycosphaerellales</taxon>
        <taxon>Teratosphaeriaceae</taxon>
        <taxon>Oleoguttula</taxon>
    </lineage>
</organism>
<keyword evidence="1 4" id="KW-0597">Phosphoprotein</keyword>
<dbReference type="SMART" id="SM00387">
    <property type="entry name" value="HATPase_c"/>
    <property type="match status" value="1"/>
</dbReference>
<dbReference type="InterPro" id="IPR029016">
    <property type="entry name" value="GAF-like_dom_sf"/>
</dbReference>
<feature type="compositionally biased region" description="Basic and acidic residues" evidence="5">
    <location>
        <begin position="1000"/>
        <end position="1045"/>
    </location>
</feature>
<dbReference type="Pfam" id="PF02518">
    <property type="entry name" value="HATPase_c"/>
    <property type="match status" value="1"/>
</dbReference>
<dbReference type="CDD" id="cd17546">
    <property type="entry name" value="REC_hyHK_CKI1_RcsC-like"/>
    <property type="match status" value="1"/>
</dbReference>
<dbReference type="Gene3D" id="3.30.450.40">
    <property type="match status" value="1"/>
</dbReference>
<dbReference type="PANTHER" id="PTHR43719">
    <property type="entry name" value="TWO-COMPONENT HISTIDINE KINASE"/>
    <property type="match status" value="1"/>
</dbReference>
<feature type="compositionally biased region" description="Polar residues" evidence="5">
    <location>
        <begin position="275"/>
        <end position="291"/>
    </location>
</feature>
<dbReference type="FunFam" id="1.10.287.130:FF:000023">
    <property type="entry name" value="Sensor histidine kinase/response regulator, putative"/>
    <property type="match status" value="1"/>
</dbReference>
<keyword evidence="3" id="KW-0418">Kinase</keyword>
<dbReference type="PANTHER" id="PTHR43719:SF11">
    <property type="entry name" value="HISTIDINE KINASE_RESPONSE REGULATOR, PUTATIVE-RELATED"/>
    <property type="match status" value="1"/>
</dbReference>
<dbReference type="InterPro" id="IPR036890">
    <property type="entry name" value="HATPase_C_sf"/>
</dbReference>
<feature type="compositionally biased region" description="Polar residues" evidence="5">
    <location>
        <begin position="352"/>
        <end position="361"/>
    </location>
</feature>
<dbReference type="SUPFAM" id="SSF55781">
    <property type="entry name" value="GAF domain-like"/>
    <property type="match status" value="1"/>
</dbReference>
<dbReference type="InterPro" id="IPR003594">
    <property type="entry name" value="HATPase_dom"/>
</dbReference>
<comment type="caution">
    <text evidence="8">The sequence shown here is derived from an EMBL/GenBank/DDBJ whole genome shotgun (WGS) entry which is preliminary data.</text>
</comment>
<dbReference type="AlphaFoldDB" id="A0AAV9JU69"/>
<dbReference type="SUPFAM" id="SSF55874">
    <property type="entry name" value="ATPase domain of HSP90 chaperone/DNA topoisomerase II/histidine kinase"/>
    <property type="match status" value="1"/>
</dbReference>
<dbReference type="Pfam" id="PF00072">
    <property type="entry name" value="Response_reg"/>
    <property type="match status" value="1"/>
</dbReference>
<name>A0AAV9JU69_9PEZI</name>
<feature type="domain" description="Response regulatory" evidence="7">
    <location>
        <begin position="1096"/>
        <end position="1231"/>
    </location>
</feature>
<protein>
    <submittedName>
        <fullName evidence="8">Uncharacterized protein</fullName>
    </submittedName>
</protein>
<dbReference type="EMBL" id="JAVFHQ010000005">
    <property type="protein sequence ID" value="KAK4549109.1"/>
    <property type="molecule type" value="Genomic_DNA"/>
</dbReference>
<dbReference type="PROSITE" id="PS50109">
    <property type="entry name" value="HIS_KIN"/>
    <property type="match status" value="1"/>
</dbReference>
<evidence type="ECO:0000256" key="3">
    <source>
        <dbReference type="ARBA" id="ARBA00022777"/>
    </source>
</evidence>
<accession>A0AAV9JU69</accession>
<dbReference type="GO" id="GO:0000155">
    <property type="term" value="F:phosphorelay sensor kinase activity"/>
    <property type="evidence" value="ECO:0007669"/>
    <property type="project" value="InterPro"/>
</dbReference>
<evidence type="ECO:0000259" key="7">
    <source>
        <dbReference type="PROSITE" id="PS50110"/>
    </source>
</evidence>
<dbReference type="Gene3D" id="1.10.287.130">
    <property type="match status" value="1"/>
</dbReference>
<feature type="compositionally biased region" description="Pro residues" evidence="5">
    <location>
        <begin position="262"/>
        <end position="272"/>
    </location>
</feature>
<dbReference type="PRINTS" id="PR00344">
    <property type="entry name" value="BCTRLSENSOR"/>
</dbReference>
<dbReference type="InterPro" id="IPR004358">
    <property type="entry name" value="Sig_transdc_His_kin-like_C"/>
</dbReference>
<feature type="region of interest" description="Disordered" evidence="5">
    <location>
        <begin position="334"/>
        <end position="378"/>
    </location>
</feature>
<dbReference type="InterPro" id="IPR003018">
    <property type="entry name" value="GAF"/>
</dbReference>
<evidence type="ECO:0000313" key="9">
    <source>
        <dbReference type="Proteomes" id="UP001324427"/>
    </source>
</evidence>
<keyword evidence="2" id="KW-0808">Transferase</keyword>
<dbReference type="InterPro" id="IPR011006">
    <property type="entry name" value="CheY-like_superfamily"/>
</dbReference>
<dbReference type="InterPro" id="IPR036097">
    <property type="entry name" value="HisK_dim/P_sf"/>
</dbReference>
<evidence type="ECO:0000259" key="6">
    <source>
        <dbReference type="PROSITE" id="PS50109"/>
    </source>
</evidence>
<dbReference type="Gene3D" id="3.40.50.2300">
    <property type="match status" value="1"/>
</dbReference>
<dbReference type="SMART" id="SM00448">
    <property type="entry name" value="REC"/>
    <property type="match status" value="1"/>
</dbReference>
<dbReference type="InterPro" id="IPR005467">
    <property type="entry name" value="His_kinase_dom"/>
</dbReference>
<feature type="domain" description="Histidine kinase" evidence="6">
    <location>
        <begin position="535"/>
        <end position="816"/>
    </location>
</feature>
<feature type="modified residue" description="4-aspartylphosphate" evidence="4">
    <location>
        <position position="1162"/>
    </location>
</feature>
<gene>
    <name evidence="8" type="ORF">LTR36_007565</name>
</gene>
<evidence type="ECO:0000313" key="8">
    <source>
        <dbReference type="EMBL" id="KAK4549109.1"/>
    </source>
</evidence>
<feature type="region of interest" description="Disordered" evidence="5">
    <location>
        <begin position="425"/>
        <end position="456"/>
    </location>
</feature>
<dbReference type="Proteomes" id="UP001324427">
    <property type="component" value="Unassembled WGS sequence"/>
</dbReference>